<gene>
    <name evidence="1" type="ORF">STEHIDRAFT_163031</name>
</gene>
<dbReference type="Proteomes" id="UP000053927">
    <property type="component" value="Unassembled WGS sequence"/>
</dbReference>
<dbReference type="GeneID" id="18802206"/>
<sequence>MPSLFSSPSALNDLLSNLQDISIEDALPRSPSPECLHSDLWSDTEQDLALTQFERSGQTDDSESDIADDSDHPHADFLRYFGVLKAPCSDATKYAPTPENSPEVDLSSGQMVYGVGLNEPALVHRDGEVNIPNLSSRSYERNIEDRNGSHRDHVGQVLPISPDAPPTTPVLHGSHAVLPSATGPMKDVGPTSHIPSATFAKSVDDPVDPHETSKILPSSIAGFGQVIETTRVQRKRPVPVFSPETTKTFATTRRGRATHPLEEPCPPLTPLALTPKLGQPQACSSPFGGAVLFGT</sequence>
<dbReference type="RefSeq" id="XP_007310769.1">
    <property type="nucleotide sequence ID" value="XM_007310707.1"/>
</dbReference>
<accession>R7S0S8</accession>
<proteinExistence type="predicted"/>
<reference evidence="2" key="1">
    <citation type="journal article" date="2012" name="Science">
        <title>The Paleozoic origin of enzymatic lignin decomposition reconstructed from 31 fungal genomes.</title>
        <authorList>
            <person name="Floudas D."/>
            <person name="Binder M."/>
            <person name="Riley R."/>
            <person name="Barry K."/>
            <person name="Blanchette R.A."/>
            <person name="Henrissat B."/>
            <person name="Martinez A.T."/>
            <person name="Otillar R."/>
            <person name="Spatafora J.W."/>
            <person name="Yadav J.S."/>
            <person name="Aerts A."/>
            <person name="Benoit I."/>
            <person name="Boyd A."/>
            <person name="Carlson A."/>
            <person name="Copeland A."/>
            <person name="Coutinho P.M."/>
            <person name="de Vries R.P."/>
            <person name="Ferreira P."/>
            <person name="Findley K."/>
            <person name="Foster B."/>
            <person name="Gaskell J."/>
            <person name="Glotzer D."/>
            <person name="Gorecki P."/>
            <person name="Heitman J."/>
            <person name="Hesse C."/>
            <person name="Hori C."/>
            <person name="Igarashi K."/>
            <person name="Jurgens J.A."/>
            <person name="Kallen N."/>
            <person name="Kersten P."/>
            <person name="Kohler A."/>
            <person name="Kuees U."/>
            <person name="Kumar T.K.A."/>
            <person name="Kuo A."/>
            <person name="LaButti K."/>
            <person name="Larrondo L.F."/>
            <person name="Lindquist E."/>
            <person name="Ling A."/>
            <person name="Lombard V."/>
            <person name="Lucas S."/>
            <person name="Lundell T."/>
            <person name="Martin R."/>
            <person name="McLaughlin D.J."/>
            <person name="Morgenstern I."/>
            <person name="Morin E."/>
            <person name="Murat C."/>
            <person name="Nagy L.G."/>
            <person name="Nolan M."/>
            <person name="Ohm R.A."/>
            <person name="Patyshakuliyeva A."/>
            <person name="Rokas A."/>
            <person name="Ruiz-Duenas F.J."/>
            <person name="Sabat G."/>
            <person name="Salamov A."/>
            <person name="Samejima M."/>
            <person name="Schmutz J."/>
            <person name="Slot J.C."/>
            <person name="St John F."/>
            <person name="Stenlid J."/>
            <person name="Sun H."/>
            <person name="Sun S."/>
            <person name="Syed K."/>
            <person name="Tsang A."/>
            <person name="Wiebenga A."/>
            <person name="Young D."/>
            <person name="Pisabarro A."/>
            <person name="Eastwood D.C."/>
            <person name="Martin F."/>
            <person name="Cullen D."/>
            <person name="Grigoriev I.V."/>
            <person name="Hibbett D.S."/>
        </authorList>
    </citation>
    <scope>NUCLEOTIDE SEQUENCE [LARGE SCALE GENOMIC DNA]</scope>
    <source>
        <strain evidence="2">FP-91666</strain>
    </source>
</reference>
<dbReference type="KEGG" id="shs:STEHIDRAFT_163031"/>
<keyword evidence="2" id="KW-1185">Reference proteome</keyword>
<protein>
    <submittedName>
        <fullName evidence="1">Uncharacterized protein</fullName>
    </submittedName>
</protein>
<dbReference type="AlphaFoldDB" id="R7S0S8"/>
<evidence type="ECO:0000313" key="1">
    <source>
        <dbReference type="EMBL" id="EIM80157.1"/>
    </source>
</evidence>
<evidence type="ECO:0000313" key="2">
    <source>
        <dbReference type="Proteomes" id="UP000053927"/>
    </source>
</evidence>
<organism evidence="1 2">
    <name type="scientific">Stereum hirsutum (strain FP-91666)</name>
    <name type="common">White-rot fungus</name>
    <dbReference type="NCBI Taxonomy" id="721885"/>
    <lineage>
        <taxon>Eukaryota</taxon>
        <taxon>Fungi</taxon>
        <taxon>Dikarya</taxon>
        <taxon>Basidiomycota</taxon>
        <taxon>Agaricomycotina</taxon>
        <taxon>Agaricomycetes</taxon>
        <taxon>Russulales</taxon>
        <taxon>Stereaceae</taxon>
        <taxon>Stereum</taxon>
    </lineage>
</organism>
<name>R7S0S8_STEHR</name>
<dbReference type="EMBL" id="JH687399">
    <property type="protein sequence ID" value="EIM80157.1"/>
    <property type="molecule type" value="Genomic_DNA"/>
</dbReference>